<proteinExistence type="predicted"/>
<evidence type="ECO:0000313" key="5">
    <source>
        <dbReference type="Proteomes" id="UP001075225"/>
    </source>
</evidence>
<sequence>MSREQVANRKLDEVEKYVVDKIKNVNLNNSQISDNKINSIKRDYNKEPILIPNKALGINFLFLICSLAFMFLFAFIFGVEINFKNWSGQGALAGALFSIKEFFTARYQNIKFTNSKIEIIENEIIVQSIENNSIYKLFLNYSNAYSFENKIPISKELIIFSLLLLGISILYFKGFGVFAMLIVAPILGYFIPRIYIFGKNRFKMSKSLAICYEKDNKKEFINILIKPDWYFEIKEYFKNAKNININKNKVVFSVFDNI</sequence>
<gene>
    <name evidence="3" type="ORF">CURT_0731</name>
    <name evidence="2" type="ORF">O6B32_08685</name>
</gene>
<dbReference type="GeneID" id="77175638"/>
<feature type="transmembrane region" description="Helical" evidence="1">
    <location>
        <begin position="178"/>
        <end position="196"/>
    </location>
</feature>
<dbReference type="EMBL" id="CP053832">
    <property type="protein sequence ID" value="QKF84223.1"/>
    <property type="molecule type" value="Genomic_DNA"/>
</dbReference>
<keyword evidence="1" id="KW-1133">Transmembrane helix</keyword>
<evidence type="ECO:0000256" key="1">
    <source>
        <dbReference type="SAM" id="Phobius"/>
    </source>
</evidence>
<accession>A0A381E9K4</accession>
<evidence type="ECO:0000313" key="3">
    <source>
        <dbReference type="EMBL" id="QKF84223.1"/>
    </source>
</evidence>
<evidence type="ECO:0000313" key="2">
    <source>
        <dbReference type="EMBL" id="MCZ6160554.1"/>
    </source>
</evidence>
<feature type="transmembrane region" description="Helical" evidence="1">
    <location>
        <begin position="56"/>
        <end position="79"/>
    </location>
</feature>
<reference evidence="3 4" key="1">
    <citation type="submission" date="2020-05" db="EMBL/GenBank/DDBJ databases">
        <title>Complete genome sequencing of Campylobacter and Arcobacter type strains.</title>
        <authorList>
            <person name="Miller W.G."/>
            <person name="Yee E."/>
        </authorList>
    </citation>
    <scope>NUCLEOTIDE SEQUENCE [LARGE SCALE GENOMIC DNA]</scope>
    <source>
        <strain evidence="3 4">LMG 6451</strain>
    </source>
</reference>
<dbReference type="EMBL" id="JAPXGO010000010">
    <property type="protein sequence ID" value="MCZ6160554.1"/>
    <property type="molecule type" value="Genomic_DNA"/>
</dbReference>
<keyword evidence="1" id="KW-0812">Transmembrane</keyword>
<dbReference type="RefSeq" id="WP_018713812.1">
    <property type="nucleotide sequence ID" value="NZ_CP053832.1"/>
</dbReference>
<name>A0A381E9K4_9BACT</name>
<keyword evidence="1" id="KW-0472">Membrane</keyword>
<reference evidence="2" key="2">
    <citation type="submission" date="2022-12" db="EMBL/GenBank/DDBJ databases">
        <title>Species Delineation and Comparative Genomics within the Campylobacter ureolyticus Complex.</title>
        <authorList>
            <person name="Maki J."/>
            <person name="Howard M."/>
            <person name="Connelly S."/>
            <person name="Hardy D.J."/>
            <person name="Cameron A."/>
        </authorList>
    </citation>
    <scope>NUCLEOTIDE SEQUENCE</scope>
    <source>
        <strain evidence="2">URMC_787</strain>
    </source>
</reference>
<dbReference type="AlphaFoldDB" id="A0A381E9K4"/>
<protein>
    <submittedName>
        <fullName evidence="3">Membrane protein</fullName>
    </submittedName>
</protein>
<evidence type="ECO:0000313" key="4">
    <source>
        <dbReference type="Proteomes" id="UP000509722"/>
    </source>
</evidence>
<dbReference type="Proteomes" id="UP001075225">
    <property type="component" value="Unassembled WGS sequence"/>
</dbReference>
<organism evidence="2 5">
    <name type="scientific">Campylobacter ureolyticus</name>
    <dbReference type="NCBI Taxonomy" id="827"/>
    <lineage>
        <taxon>Bacteria</taxon>
        <taxon>Pseudomonadati</taxon>
        <taxon>Campylobacterota</taxon>
        <taxon>Epsilonproteobacteria</taxon>
        <taxon>Campylobacterales</taxon>
        <taxon>Campylobacteraceae</taxon>
        <taxon>Campylobacter</taxon>
    </lineage>
</organism>
<dbReference type="Proteomes" id="UP000509722">
    <property type="component" value="Chromosome"/>
</dbReference>